<dbReference type="RefSeq" id="WP_233124083.1">
    <property type="nucleotide sequence ID" value="NZ_BMKF01000002.1"/>
</dbReference>
<accession>A0ABQ1JVM4</accession>
<evidence type="ECO:0000313" key="4">
    <source>
        <dbReference type="Proteomes" id="UP000628854"/>
    </source>
</evidence>
<evidence type="ECO:0000313" key="3">
    <source>
        <dbReference type="EMBL" id="GGB77937.1"/>
    </source>
</evidence>
<feature type="chain" id="PRO_5045512389" evidence="2">
    <location>
        <begin position="23"/>
        <end position="147"/>
    </location>
</feature>
<comment type="caution">
    <text evidence="3">The sequence shown here is derived from an EMBL/GenBank/DDBJ whole genome shotgun (WGS) entry which is preliminary data.</text>
</comment>
<dbReference type="Pfam" id="PF04657">
    <property type="entry name" value="DMT_YdcZ"/>
    <property type="match status" value="1"/>
</dbReference>
<keyword evidence="1" id="KW-0812">Transmembrane</keyword>
<feature type="transmembrane region" description="Helical" evidence="1">
    <location>
        <begin position="39"/>
        <end position="57"/>
    </location>
</feature>
<evidence type="ECO:0000256" key="2">
    <source>
        <dbReference type="SAM" id="SignalP"/>
    </source>
</evidence>
<name>A0ABQ1JVM4_9PROT</name>
<keyword evidence="1" id="KW-0472">Membrane</keyword>
<reference evidence="4" key="1">
    <citation type="journal article" date="2019" name="Int. J. Syst. Evol. Microbiol.">
        <title>The Global Catalogue of Microorganisms (GCM) 10K type strain sequencing project: providing services to taxonomists for standard genome sequencing and annotation.</title>
        <authorList>
            <consortium name="The Broad Institute Genomics Platform"/>
            <consortium name="The Broad Institute Genome Sequencing Center for Infectious Disease"/>
            <person name="Wu L."/>
            <person name="Ma J."/>
        </authorList>
    </citation>
    <scope>NUCLEOTIDE SEQUENCE [LARGE SCALE GENOMIC DNA]</scope>
    <source>
        <strain evidence="4">CGMCC 1.15928</strain>
    </source>
</reference>
<keyword evidence="4" id="KW-1185">Reference proteome</keyword>
<evidence type="ECO:0000256" key="1">
    <source>
        <dbReference type="SAM" id="Phobius"/>
    </source>
</evidence>
<sequence>MSNTLALSAAMLLAGFGIPLMAAANASLGAAVGPAQSAILLFGAALIVSLAIAAGWGGVSPDLVTHPKAWLGVAGLVVVFYILSITVAAPRIGVGTAVMLVLIGQLVSAALVDHFGWFGAIEVKISAMRLAGLALMAVGFVLARRPG</sequence>
<dbReference type="EMBL" id="BMKF01000002">
    <property type="protein sequence ID" value="GGB77937.1"/>
    <property type="molecule type" value="Genomic_DNA"/>
</dbReference>
<dbReference type="Proteomes" id="UP000628854">
    <property type="component" value="Unassembled WGS sequence"/>
</dbReference>
<feature type="signal peptide" evidence="2">
    <location>
        <begin position="1"/>
        <end position="22"/>
    </location>
</feature>
<dbReference type="InterPro" id="IPR006750">
    <property type="entry name" value="YdcZ"/>
</dbReference>
<feature type="transmembrane region" description="Helical" evidence="1">
    <location>
        <begin position="69"/>
        <end position="88"/>
    </location>
</feature>
<gene>
    <name evidence="3" type="ORF">GCM10011503_28400</name>
</gene>
<dbReference type="PANTHER" id="PTHR34821">
    <property type="entry name" value="INNER MEMBRANE PROTEIN YDCZ"/>
    <property type="match status" value="1"/>
</dbReference>
<dbReference type="PANTHER" id="PTHR34821:SF2">
    <property type="entry name" value="INNER MEMBRANE PROTEIN YDCZ"/>
    <property type="match status" value="1"/>
</dbReference>
<feature type="transmembrane region" description="Helical" evidence="1">
    <location>
        <begin position="127"/>
        <end position="143"/>
    </location>
</feature>
<feature type="transmembrane region" description="Helical" evidence="1">
    <location>
        <begin position="94"/>
        <end position="115"/>
    </location>
</feature>
<organism evidence="3 4">
    <name type="scientific">Henriciella pelagia</name>
    <dbReference type="NCBI Taxonomy" id="1977912"/>
    <lineage>
        <taxon>Bacteria</taxon>
        <taxon>Pseudomonadati</taxon>
        <taxon>Pseudomonadota</taxon>
        <taxon>Alphaproteobacteria</taxon>
        <taxon>Hyphomonadales</taxon>
        <taxon>Hyphomonadaceae</taxon>
        <taxon>Henriciella</taxon>
    </lineage>
</organism>
<keyword evidence="2" id="KW-0732">Signal</keyword>
<protein>
    <submittedName>
        <fullName evidence="3">Membrane protein</fullName>
    </submittedName>
</protein>
<proteinExistence type="predicted"/>
<keyword evidence="1" id="KW-1133">Transmembrane helix</keyword>